<accession>A0ABV9KF92</accession>
<dbReference type="Gene3D" id="2.40.160.20">
    <property type="match status" value="1"/>
</dbReference>
<dbReference type="SUPFAM" id="SSF56925">
    <property type="entry name" value="OMPA-like"/>
    <property type="match status" value="1"/>
</dbReference>
<reference evidence="4" key="1">
    <citation type="journal article" date="2019" name="Int. J. Syst. Evol. Microbiol.">
        <title>The Global Catalogue of Microorganisms (GCM) 10K type strain sequencing project: providing services to taxonomists for standard genome sequencing and annotation.</title>
        <authorList>
            <consortium name="The Broad Institute Genomics Platform"/>
            <consortium name="The Broad Institute Genome Sequencing Center for Infectious Disease"/>
            <person name="Wu L."/>
            <person name="Ma J."/>
        </authorList>
    </citation>
    <scope>NUCLEOTIDE SEQUENCE [LARGE SCALE GENOMIC DNA]</scope>
    <source>
        <strain evidence="4">CGMCC 4.7283</strain>
    </source>
</reference>
<proteinExistence type="inferred from homology"/>
<evidence type="ECO:0000313" key="3">
    <source>
        <dbReference type="EMBL" id="MFC4668653.1"/>
    </source>
</evidence>
<dbReference type="EMBL" id="JBHSGI010000005">
    <property type="protein sequence ID" value="MFC4668653.1"/>
    <property type="molecule type" value="Genomic_DNA"/>
</dbReference>
<feature type="signal peptide" evidence="2">
    <location>
        <begin position="1"/>
        <end position="23"/>
    </location>
</feature>
<dbReference type="InterPro" id="IPR011250">
    <property type="entry name" value="OMP/PagP_B-barrel"/>
</dbReference>
<evidence type="ECO:0000256" key="1">
    <source>
        <dbReference type="ARBA" id="ARBA00009330"/>
    </source>
</evidence>
<name>A0ABV9KF92_9RHOB</name>
<organism evidence="3 4">
    <name type="scientific">Seohaeicola nanhaiensis</name>
    <dbReference type="NCBI Taxonomy" id="1387282"/>
    <lineage>
        <taxon>Bacteria</taxon>
        <taxon>Pseudomonadati</taxon>
        <taxon>Pseudomonadota</taxon>
        <taxon>Alphaproteobacteria</taxon>
        <taxon>Rhodobacterales</taxon>
        <taxon>Roseobacteraceae</taxon>
        <taxon>Seohaeicola</taxon>
    </lineage>
</organism>
<dbReference type="Proteomes" id="UP001595973">
    <property type="component" value="Unassembled WGS sequence"/>
</dbReference>
<evidence type="ECO:0000256" key="2">
    <source>
        <dbReference type="SAM" id="SignalP"/>
    </source>
</evidence>
<gene>
    <name evidence="3" type="ORF">ACFO5X_08820</name>
</gene>
<dbReference type="PANTHER" id="PTHR36920:SF1">
    <property type="entry name" value="OUTER MEMBRANE PROTEIN W"/>
    <property type="match status" value="1"/>
</dbReference>
<dbReference type="RefSeq" id="WP_380716977.1">
    <property type="nucleotide sequence ID" value="NZ_JBHSGI010000005.1"/>
</dbReference>
<evidence type="ECO:0000313" key="4">
    <source>
        <dbReference type="Proteomes" id="UP001595973"/>
    </source>
</evidence>
<keyword evidence="2" id="KW-0732">Signal</keyword>
<dbReference type="PANTHER" id="PTHR36920">
    <property type="match status" value="1"/>
</dbReference>
<protein>
    <submittedName>
        <fullName evidence="3">OmpW family protein</fullName>
    </submittedName>
</protein>
<sequence>MERKVTALVAAALAAVVAAPALAQSQGDWLLGVGVVNVNPKSNNGTVGGAAATIGDDTQLSLTAEYFVRDNIGIELLAATPFEHEIRLGGAFAGTTKHLPPTLSVNYHFPTKGAFKPFVGLGVNYTTFFEESSPLGALKLDDSVGLAATLGANWQISDRGALRMDVRYMDISTDVSLNGAPIGTAEIDPVVFGIAYVHRF</sequence>
<dbReference type="InterPro" id="IPR005618">
    <property type="entry name" value="OMPW"/>
</dbReference>
<keyword evidence="4" id="KW-1185">Reference proteome</keyword>
<dbReference type="Pfam" id="PF03922">
    <property type="entry name" value="OmpW"/>
    <property type="match status" value="1"/>
</dbReference>
<comment type="caution">
    <text evidence="3">The sequence shown here is derived from an EMBL/GenBank/DDBJ whole genome shotgun (WGS) entry which is preliminary data.</text>
</comment>
<comment type="similarity">
    <text evidence="1">Belongs to the OmpW/AlkL family.</text>
</comment>
<feature type="chain" id="PRO_5045809960" evidence="2">
    <location>
        <begin position="24"/>
        <end position="200"/>
    </location>
</feature>